<evidence type="ECO:0000259" key="2">
    <source>
        <dbReference type="Pfam" id="PF01266"/>
    </source>
</evidence>
<dbReference type="RefSeq" id="WP_214157883.1">
    <property type="nucleotide sequence ID" value="NZ_JAHBAY010000009.1"/>
</dbReference>
<evidence type="ECO:0000256" key="1">
    <source>
        <dbReference type="ARBA" id="ARBA00023002"/>
    </source>
</evidence>
<comment type="caution">
    <text evidence="3">The sequence shown here is derived from an EMBL/GenBank/DDBJ whole genome shotgun (WGS) entry which is preliminary data.</text>
</comment>
<dbReference type="EMBL" id="JAHBAY010000009">
    <property type="protein sequence ID" value="MBT0771526.1"/>
    <property type="molecule type" value="Genomic_DNA"/>
</dbReference>
<dbReference type="PANTHER" id="PTHR13847:SF287">
    <property type="entry name" value="FAD-DEPENDENT OXIDOREDUCTASE DOMAIN-CONTAINING PROTEIN 1"/>
    <property type="match status" value="1"/>
</dbReference>
<name>A0ABS5TKA2_9ACTN</name>
<dbReference type="SUPFAM" id="SSF51905">
    <property type="entry name" value="FAD/NAD(P)-binding domain"/>
    <property type="match status" value="1"/>
</dbReference>
<dbReference type="Gene3D" id="3.50.50.60">
    <property type="entry name" value="FAD/NAD(P)-binding domain"/>
    <property type="match status" value="1"/>
</dbReference>
<reference evidence="3 4" key="1">
    <citation type="submission" date="2021-05" db="EMBL/GenBank/DDBJ databases">
        <title>Kineosporia and Streptomyces sp. nov. two new marine actinobacteria isolated from Coral.</title>
        <authorList>
            <person name="Buangrab K."/>
            <person name="Sutthacheep M."/>
            <person name="Yeemin T."/>
            <person name="Harunari E."/>
            <person name="Igarashi Y."/>
            <person name="Kanchanasin P."/>
            <person name="Tanasupawat S."/>
            <person name="Phongsopitanun W."/>
        </authorList>
    </citation>
    <scope>NUCLEOTIDE SEQUENCE [LARGE SCALE GENOMIC DNA]</scope>
    <source>
        <strain evidence="3 4">J2-2</strain>
    </source>
</reference>
<dbReference type="InterPro" id="IPR006076">
    <property type="entry name" value="FAD-dep_OxRdtase"/>
</dbReference>
<keyword evidence="1" id="KW-0560">Oxidoreductase</keyword>
<dbReference type="SUPFAM" id="SSF54373">
    <property type="entry name" value="FAD-linked reductases, C-terminal domain"/>
    <property type="match status" value="1"/>
</dbReference>
<gene>
    <name evidence="3" type="ORF">KIH74_21490</name>
</gene>
<feature type="domain" description="FAD dependent oxidoreductase" evidence="2">
    <location>
        <begin position="6"/>
        <end position="366"/>
    </location>
</feature>
<dbReference type="Pfam" id="PF01266">
    <property type="entry name" value="DAO"/>
    <property type="match status" value="1"/>
</dbReference>
<protein>
    <submittedName>
        <fullName evidence="3">FAD-binding oxidoreductase</fullName>
    </submittedName>
</protein>
<dbReference type="Proteomes" id="UP001197247">
    <property type="component" value="Unassembled WGS sequence"/>
</dbReference>
<organism evidence="3 4">
    <name type="scientific">Kineosporia corallincola</name>
    <dbReference type="NCBI Taxonomy" id="2835133"/>
    <lineage>
        <taxon>Bacteria</taxon>
        <taxon>Bacillati</taxon>
        <taxon>Actinomycetota</taxon>
        <taxon>Actinomycetes</taxon>
        <taxon>Kineosporiales</taxon>
        <taxon>Kineosporiaceae</taxon>
        <taxon>Kineosporia</taxon>
    </lineage>
</organism>
<dbReference type="Gene3D" id="3.30.9.10">
    <property type="entry name" value="D-Amino Acid Oxidase, subunit A, domain 2"/>
    <property type="match status" value="1"/>
</dbReference>
<dbReference type="InterPro" id="IPR036188">
    <property type="entry name" value="FAD/NAD-bd_sf"/>
</dbReference>
<dbReference type="PANTHER" id="PTHR13847">
    <property type="entry name" value="SARCOSINE DEHYDROGENASE-RELATED"/>
    <property type="match status" value="1"/>
</dbReference>
<accession>A0ABS5TKA2</accession>
<evidence type="ECO:0000313" key="4">
    <source>
        <dbReference type="Proteomes" id="UP001197247"/>
    </source>
</evidence>
<keyword evidence="4" id="KW-1185">Reference proteome</keyword>
<sequence>MTERGRVIVIGAGIVGSAIARSLASEGHQVVVLDRGPTAGGTSSGGEGNLLVSDKGPGSELRLMQRSLQLWSEIGDQLKTELPQGFPGLELEHKGGLVVATTTTGAQALRRFAEQQRGAGVQAHEVDGQQVRELEPDVTRDHTAAVHYPQDAQVQPVVATESLLASARLRGVLVRQGVEVLGPVLAGGRLAGVRTTAGDFAGDAVVLAAGPWSGQLSRVLGAPLPVRPRRGTVLVTTRMPQRIRHKVYDADYVGAVGSGAADLQVSSVVESTAAGTVLIGSSRERKGFDDRIEARVVAAMAAKALLLFPFLADVPVMRAYGGFRPFVPDHLPVIGPDPRLNGLWHATGHEGAGIGLSLGTAELLTAQMAGDRTAGAEFRVDRPGLEAHLEEAA</sequence>
<evidence type="ECO:0000313" key="3">
    <source>
        <dbReference type="EMBL" id="MBT0771526.1"/>
    </source>
</evidence>
<proteinExistence type="predicted"/>